<proteinExistence type="predicted"/>
<keyword evidence="2" id="KW-0812">Transmembrane</keyword>
<comment type="caution">
    <text evidence="3">The sequence shown here is derived from an EMBL/GenBank/DDBJ whole genome shotgun (WGS) entry which is preliminary data.</text>
</comment>
<evidence type="ECO:0000256" key="1">
    <source>
        <dbReference type="SAM" id="MobiDB-lite"/>
    </source>
</evidence>
<evidence type="ECO:0000313" key="4">
    <source>
        <dbReference type="Proteomes" id="UP000765160"/>
    </source>
</evidence>
<protein>
    <submittedName>
        <fullName evidence="3">Uncharacterized protein</fullName>
    </submittedName>
</protein>
<name>A0ABX1EWF7_9PROT</name>
<sequence length="80" mass="8785">MIGFLTGLWGRMQGWAAVAAALLVALGTANLAGRRQARREAALDQAQAALNRRDVRDAVDRDVARDPGAAERLRRDWSRD</sequence>
<reference evidence="3 4" key="1">
    <citation type="submission" date="2020-03" db="EMBL/GenBank/DDBJ databases">
        <title>Roseomonas selenitidurans sp. nov. isolated from soil.</title>
        <authorList>
            <person name="Liu H."/>
        </authorList>
    </citation>
    <scope>NUCLEOTIDE SEQUENCE [LARGE SCALE GENOMIC DNA]</scope>
    <source>
        <strain evidence="3 4">JCM 15073</strain>
    </source>
</reference>
<evidence type="ECO:0000256" key="2">
    <source>
        <dbReference type="SAM" id="Phobius"/>
    </source>
</evidence>
<feature type="transmembrane region" description="Helical" evidence="2">
    <location>
        <begin position="12"/>
        <end position="32"/>
    </location>
</feature>
<organism evidence="3 4">
    <name type="scientific">Falsiroseomonas frigidaquae</name>
    <dbReference type="NCBI Taxonomy" id="487318"/>
    <lineage>
        <taxon>Bacteria</taxon>
        <taxon>Pseudomonadati</taxon>
        <taxon>Pseudomonadota</taxon>
        <taxon>Alphaproteobacteria</taxon>
        <taxon>Acetobacterales</taxon>
        <taxon>Roseomonadaceae</taxon>
        <taxon>Falsiroseomonas</taxon>
    </lineage>
</organism>
<keyword evidence="2" id="KW-1133">Transmembrane helix</keyword>
<feature type="region of interest" description="Disordered" evidence="1">
    <location>
        <begin position="61"/>
        <end position="80"/>
    </location>
</feature>
<gene>
    <name evidence="3" type="ORF">HB662_02330</name>
</gene>
<evidence type="ECO:0000313" key="3">
    <source>
        <dbReference type="EMBL" id="NKE43597.1"/>
    </source>
</evidence>
<keyword evidence="2" id="KW-0472">Membrane</keyword>
<accession>A0ABX1EWF7</accession>
<dbReference type="EMBL" id="JAAVTX010000001">
    <property type="protein sequence ID" value="NKE43597.1"/>
    <property type="molecule type" value="Genomic_DNA"/>
</dbReference>
<dbReference type="Proteomes" id="UP000765160">
    <property type="component" value="Unassembled WGS sequence"/>
</dbReference>
<keyword evidence="4" id="KW-1185">Reference proteome</keyword>
<dbReference type="RefSeq" id="WP_168046729.1">
    <property type="nucleotide sequence ID" value="NZ_JAATJR010000001.1"/>
</dbReference>